<dbReference type="Pfam" id="PF02321">
    <property type="entry name" value="OEP"/>
    <property type="match status" value="2"/>
</dbReference>
<dbReference type="PROSITE" id="PS51257">
    <property type="entry name" value="PROKAR_LIPOPROTEIN"/>
    <property type="match status" value="1"/>
</dbReference>
<sequence length="452" mass="52465">MKRVCFIFILFLMQGCANYPEKPQATNSGKILKELNKGTSVYESTEKLKNFIANNYKDECLNFLIDNVLSNNNDLASSLLKLKKSEAFLKYEYSGFYPNSDATVQTTERGEIKNSKNWVREYNSTLSLNYELNFWEKYHGDIKQKEWSKKATEFDFVTLAYKLIDSTGQLYWELVLINEKLKKLKKIESIYKKLKDATKLNISVGKQSHYDLLLIEQDLINLRSQVLLLDKRKYEITNEIYLLTDRNVSNYCSSDCRLNKFRIIKFDGNDTLTNLLLRPDVMSASAKLKAESAAVHTSYLSLLPKITFSGLISSSNTTFTDLIQNPLATIGLGIRFPFLAWQSRINEIEISKINYQQAEITFADTINKAIVEVNSLSKYHELSYQEYEYAKMKEMLSKERLRTDEIRFRVGKTDLKTVLQSQQTLLNSETEKLEKLYNYFYITLRLALARGI</sequence>
<protein>
    <submittedName>
        <fullName evidence="3">TolC family protein</fullName>
    </submittedName>
</protein>
<dbReference type="EMBL" id="DAAVNH010000012">
    <property type="protein sequence ID" value="HAF5506685.1"/>
    <property type="molecule type" value="Genomic_DNA"/>
</dbReference>
<dbReference type="InterPro" id="IPR003423">
    <property type="entry name" value="OMP_efflux"/>
</dbReference>
<comment type="similarity">
    <text evidence="2">Belongs to the outer membrane factor (OMF) (TC 1.B.17) family.</text>
</comment>
<accession>A0A749FXP4</accession>
<gene>
    <name evidence="3" type="ORF">G8C29_004335</name>
</gene>
<dbReference type="GO" id="GO:0009279">
    <property type="term" value="C:cell outer membrane"/>
    <property type="evidence" value="ECO:0007669"/>
    <property type="project" value="UniProtKB-SubCell"/>
</dbReference>
<evidence type="ECO:0000256" key="2">
    <source>
        <dbReference type="ARBA" id="ARBA00007613"/>
    </source>
</evidence>
<reference evidence="3" key="1">
    <citation type="journal article" date="2018" name="Genome Biol.">
        <title>SKESA: strategic k-mer extension for scrupulous assemblies.</title>
        <authorList>
            <person name="Souvorov A."/>
            <person name="Agarwala R."/>
            <person name="Lipman D.J."/>
        </authorList>
    </citation>
    <scope>NUCLEOTIDE SEQUENCE</scope>
    <source>
        <strain evidence="3">MA.GW_S01999-08</strain>
    </source>
</reference>
<organism evidence="3">
    <name type="scientific">Salmonella enterica</name>
    <name type="common">Salmonella choleraesuis</name>
    <dbReference type="NCBI Taxonomy" id="28901"/>
    <lineage>
        <taxon>Bacteria</taxon>
        <taxon>Pseudomonadati</taxon>
        <taxon>Pseudomonadota</taxon>
        <taxon>Gammaproteobacteria</taxon>
        <taxon>Enterobacterales</taxon>
        <taxon>Enterobacteriaceae</taxon>
        <taxon>Salmonella</taxon>
    </lineage>
</organism>
<dbReference type="InterPro" id="IPR010131">
    <property type="entry name" value="MdtP/NodT-like"/>
</dbReference>
<dbReference type="GO" id="GO:0015562">
    <property type="term" value="F:efflux transmembrane transporter activity"/>
    <property type="evidence" value="ECO:0007669"/>
    <property type="project" value="InterPro"/>
</dbReference>
<comment type="subcellular location">
    <subcellularLocation>
        <location evidence="1">Cell outer membrane</location>
        <topology evidence="1">Lipid-anchor</topology>
    </subcellularLocation>
</comment>
<dbReference type="SUPFAM" id="SSF56954">
    <property type="entry name" value="Outer membrane efflux proteins (OEP)"/>
    <property type="match status" value="1"/>
</dbReference>
<dbReference type="Gene3D" id="1.20.1600.10">
    <property type="entry name" value="Outer membrane efflux proteins (OEP)"/>
    <property type="match status" value="1"/>
</dbReference>
<proteinExistence type="inferred from homology"/>
<dbReference type="PANTHER" id="PTHR30203">
    <property type="entry name" value="OUTER MEMBRANE CATION EFFLUX PROTEIN"/>
    <property type="match status" value="1"/>
</dbReference>
<dbReference type="AlphaFoldDB" id="A0A749FXP4"/>
<evidence type="ECO:0000313" key="3">
    <source>
        <dbReference type="EMBL" id="HAF5506685.1"/>
    </source>
</evidence>
<name>A0A749FXP4_SALER</name>
<reference evidence="3" key="2">
    <citation type="submission" date="2020-02" db="EMBL/GenBank/DDBJ databases">
        <authorList>
            <consortium name="NCBI Pathogen Detection Project"/>
        </authorList>
    </citation>
    <scope>NUCLEOTIDE SEQUENCE</scope>
    <source>
        <strain evidence="3">MA.GW_S01999-08</strain>
    </source>
</reference>
<evidence type="ECO:0000256" key="1">
    <source>
        <dbReference type="ARBA" id="ARBA00004459"/>
    </source>
</evidence>
<dbReference type="PANTHER" id="PTHR30203:SF30">
    <property type="entry name" value="OUTER MEMBRANE PROTEIN-RELATED"/>
    <property type="match status" value="1"/>
</dbReference>
<comment type="caution">
    <text evidence="3">The sequence shown here is derived from an EMBL/GenBank/DDBJ whole genome shotgun (WGS) entry which is preliminary data.</text>
</comment>